<proteinExistence type="predicted"/>
<dbReference type="EMBL" id="JDSO01000198">
    <property type="protein sequence ID" value="KDB44794.1"/>
    <property type="molecule type" value="Genomic_DNA"/>
</dbReference>
<dbReference type="Proteomes" id="UP000027036">
    <property type="component" value="Unassembled WGS sequence"/>
</dbReference>
<comment type="caution">
    <text evidence="1">The sequence shown here is derived from an EMBL/GenBank/DDBJ whole genome shotgun (WGS) entry which is preliminary data.</text>
</comment>
<accession>A0A836Z0D5</accession>
<gene>
    <name evidence="1" type="ORF">HPS10_11250</name>
</gene>
<sequence>MKEFHFYSLLFRNYLLLKPLIENSVSGFFMDYDEVLRILFMVPPVKTNGLYSAISISFTSANAFALIPQSK</sequence>
<reference evidence="1 2" key="1">
    <citation type="submission" date="2014-02" db="EMBL/GenBank/DDBJ databases">
        <title>Comparative genomics of Haemophilus parasuis isolated from pig lungs.</title>
        <authorList>
            <person name="Kittichotirat W."/>
            <person name="Bumgarner R.E."/>
            <person name="Lawrence P."/>
        </authorList>
    </citation>
    <scope>NUCLEOTIDE SEQUENCE [LARGE SCALE GENOMIC DNA]</scope>
    <source>
        <strain evidence="1 2">HPS10</strain>
    </source>
</reference>
<evidence type="ECO:0000313" key="1">
    <source>
        <dbReference type="EMBL" id="KDB44794.1"/>
    </source>
</evidence>
<protein>
    <submittedName>
        <fullName evidence="1">Uncharacterized protein</fullName>
    </submittedName>
</protein>
<evidence type="ECO:0000313" key="2">
    <source>
        <dbReference type="Proteomes" id="UP000027036"/>
    </source>
</evidence>
<name>A0A836Z0D5_GLAPU</name>
<organism evidence="1 2">
    <name type="scientific">Glaesserella parasuis HPS10</name>
    <dbReference type="NCBI Taxonomy" id="1450514"/>
    <lineage>
        <taxon>Bacteria</taxon>
        <taxon>Pseudomonadati</taxon>
        <taxon>Pseudomonadota</taxon>
        <taxon>Gammaproteobacteria</taxon>
        <taxon>Pasteurellales</taxon>
        <taxon>Pasteurellaceae</taxon>
        <taxon>Glaesserella</taxon>
    </lineage>
</organism>
<dbReference type="AlphaFoldDB" id="A0A836Z0D5"/>